<dbReference type="PROSITE" id="PS51257">
    <property type="entry name" value="PROKAR_LIPOPROTEIN"/>
    <property type="match status" value="1"/>
</dbReference>
<dbReference type="KEGG" id="cgrn:4412665_01431"/>
<dbReference type="AlphaFoldDB" id="A0A239WSZ1"/>
<dbReference type="PIRSF" id="PIRSF002741">
    <property type="entry name" value="MppA"/>
    <property type="match status" value="1"/>
</dbReference>
<dbReference type="SUPFAM" id="SSF53850">
    <property type="entry name" value="Periplasmic binding protein-like II"/>
    <property type="match status" value="1"/>
</dbReference>
<dbReference type="CDD" id="cd08494">
    <property type="entry name" value="PBP2_NikA_DppA_OppA_like_6"/>
    <property type="match status" value="1"/>
</dbReference>
<evidence type="ECO:0000313" key="4">
    <source>
        <dbReference type="EMBL" id="SNV36918.1"/>
    </source>
</evidence>
<proteinExistence type="predicted"/>
<name>A0A239WSZ1_9ACTN</name>
<dbReference type="Gene3D" id="3.90.76.10">
    <property type="entry name" value="Dipeptide-binding Protein, Domain 1"/>
    <property type="match status" value="1"/>
</dbReference>
<dbReference type="GO" id="GO:0015833">
    <property type="term" value="P:peptide transport"/>
    <property type="evidence" value="ECO:0007669"/>
    <property type="project" value="TreeGrafter"/>
</dbReference>
<evidence type="ECO:0000313" key="5">
    <source>
        <dbReference type="Proteomes" id="UP000215332"/>
    </source>
</evidence>
<dbReference type="Pfam" id="PF00496">
    <property type="entry name" value="SBP_bac_5"/>
    <property type="match status" value="1"/>
</dbReference>
<reference evidence="4 5" key="1">
    <citation type="submission" date="2017-06" db="EMBL/GenBank/DDBJ databases">
        <authorList>
            <consortium name="Pathogen Informatics"/>
        </authorList>
    </citation>
    <scope>NUCLEOTIDE SEQUENCE [LARGE SCALE GENOMIC DNA]</scope>
    <source>
        <strain evidence="4 5">NCTC11865</strain>
    </source>
</reference>
<dbReference type="Gene3D" id="3.40.190.10">
    <property type="entry name" value="Periplasmic binding protein-like II"/>
    <property type="match status" value="1"/>
</dbReference>
<sequence length="508" mass="55226">MKRLSRMMGFFLTLCLAVTATGCSPHSSSNESGASSNESGDKPVVVAATAAPPTLDITQNAAAAIAQVLLYNVYETLTKIDDNGDLKPLLARSWQQSPDGLTYTFHLDPAARFASGAPVDAKAVAASLDNNRRNGIAVTKAQLGSIKTVRVKDSHTVVLNLSHPDNFLLFYLGCSAGVVIDPTVKTDLATHPAGSGPYVVTDFRPGHSVDLASSPQAWHLKPRVSHVQFLYFADPTPETAALMSGDVDILSDLATPQALSRFQDPSRYDVITGTTNYEVVMGMNNQSKALSDKRVRRAIMHAIDRKNLMKAVTNGQGSLIGSMVPPTDPWYEDLAGKLPYDPDQARRLLKEAGYGNGLSLRMRVPTLPYATTSARIISSELKQVGITLVTDELEFPARWLDAVYTRADYDLTIVGHFEPRDIVNWANPDYYWRYDNPQFQKLVTKAMTGPANEVNDTMKQAARILNDDVSGGFLYLMPKTTVTRAGITGLGHNATSLSFDLTGLEDKA</sequence>
<dbReference type="Gene3D" id="3.10.105.10">
    <property type="entry name" value="Dipeptide-binding Protein, Domain 3"/>
    <property type="match status" value="1"/>
</dbReference>
<dbReference type="PANTHER" id="PTHR30290">
    <property type="entry name" value="PERIPLASMIC BINDING COMPONENT OF ABC TRANSPORTER"/>
    <property type="match status" value="1"/>
</dbReference>
<feature type="domain" description="Solute-binding protein family 5" evidence="3">
    <location>
        <begin position="86"/>
        <end position="416"/>
    </location>
</feature>
<accession>A0A239WSZ1</accession>
<dbReference type="Proteomes" id="UP000215332">
    <property type="component" value="Chromosome 1"/>
</dbReference>
<organism evidence="4 5">
    <name type="scientific">Cutibacterium granulosum</name>
    <dbReference type="NCBI Taxonomy" id="33011"/>
    <lineage>
        <taxon>Bacteria</taxon>
        <taxon>Bacillati</taxon>
        <taxon>Actinomycetota</taxon>
        <taxon>Actinomycetes</taxon>
        <taxon>Propionibacteriales</taxon>
        <taxon>Propionibacteriaceae</taxon>
        <taxon>Cutibacterium</taxon>
    </lineage>
</organism>
<dbReference type="eggNOG" id="COG0747">
    <property type="taxonomic scope" value="Bacteria"/>
</dbReference>
<dbReference type="InterPro" id="IPR000914">
    <property type="entry name" value="SBP_5_dom"/>
</dbReference>
<dbReference type="PANTHER" id="PTHR30290:SF38">
    <property type="entry name" value="D,D-DIPEPTIDE-BINDING PERIPLASMIC PROTEIN DDPA-RELATED"/>
    <property type="match status" value="1"/>
</dbReference>
<feature type="signal peptide" evidence="2">
    <location>
        <begin position="1"/>
        <end position="20"/>
    </location>
</feature>
<dbReference type="GO" id="GO:0043190">
    <property type="term" value="C:ATP-binding cassette (ABC) transporter complex"/>
    <property type="evidence" value="ECO:0007669"/>
    <property type="project" value="InterPro"/>
</dbReference>
<evidence type="ECO:0000256" key="1">
    <source>
        <dbReference type="ARBA" id="ARBA00022729"/>
    </source>
</evidence>
<evidence type="ECO:0000259" key="3">
    <source>
        <dbReference type="Pfam" id="PF00496"/>
    </source>
</evidence>
<dbReference type="InterPro" id="IPR039424">
    <property type="entry name" value="SBP_5"/>
</dbReference>
<dbReference type="EMBL" id="LT906441">
    <property type="protein sequence ID" value="SNV36918.1"/>
    <property type="molecule type" value="Genomic_DNA"/>
</dbReference>
<protein>
    <submittedName>
        <fullName evidence="4">Nickel-binding periplasmic protein</fullName>
    </submittedName>
</protein>
<feature type="chain" id="PRO_5039267969" evidence="2">
    <location>
        <begin position="21"/>
        <end position="508"/>
    </location>
</feature>
<dbReference type="GO" id="GO:0042597">
    <property type="term" value="C:periplasmic space"/>
    <property type="evidence" value="ECO:0007669"/>
    <property type="project" value="UniProtKB-ARBA"/>
</dbReference>
<gene>
    <name evidence="4" type="primary">nikA_2</name>
    <name evidence="4" type="ORF">SAMEA4412665_01431</name>
</gene>
<keyword evidence="1 2" id="KW-0732">Signal</keyword>
<dbReference type="GO" id="GO:1904680">
    <property type="term" value="F:peptide transmembrane transporter activity"/>
    <property type="evidence" value="ECO:0007669"/>
    <property type="project" value="TreeGrafter"/>
</dbReference>
<dbReference type="InterPro" id="IPR030678">
    <property type="entry name" value="Peptide/Ni-bd"/>
</dbReference>
<evidence type="ECO:0000256" key="2">
    <source>
        <dbReference type="SAM" id="SignalP"/>
    </source>
</evidence>